<dbReference type="GO" id="GO:0045056">
    <property type="term" value="P:transcytosis"/>
    <property type="evidence" value="ECO:0007669"/>
    <property type="project" value="Ensembl"/>
</dbReference>
<dbReference type="PANTHER" id="PTHR16983">
    <property type="entry name" value="UPAR/LY6 DOMAIN-CONTAINING PROTEIN"/>
    <property type="match status" value="1"/>
</dbReference>
<feature type="signal peptide" evidence="7">
    <location>
        <begin position="1"/>
        <end position="22"/>
    </location>
</feature>
<dbReference type="GO" id="GO:0090319">
    <property type="term" value="P:positive regulation of chylomicron remodeling"/>
    <property type="evidence" value="ECO:0007669"/>
    <property type="project" value="Ensembl"/>
</dbReference>
<keyword evidence="3 7" id="KW-0732">Signal</keyword>
<dbReference type="GO" id="GO:0035478">
    <property type="term" value="F:chylomicron binding"/>
    <property type="evidence" value="ECO:0007669"/>
    <property type="project" value="Ensembl"/>
</dbReference>
<dbReference type="GO" id="GO:0006869">
    <property type="term" value="P:lipid transport"/>
    <property type="evidence" value="ECO:0007669"/>
    <property type="project" value="Ensembl"/>
</dbReference>
<organism evidence="9 10">
    <name type="scientific">Mus caroli</name>
    <name type="common">Ryukyu mouse</name>
    <name type="synonym">Ricefield mouse</name>
    <dbReference type="NCBI Taxonomy" id="10089"/>
    <lineage>
        <taxon>Eukaryota</taxon>
        <taxon>Metazoa</taxon>
        <taxon>Chordata</taxon>
        <taxon>Craniata</taxon>
        <taxon>Vertebrata</taxon>
        <taxon>Euteleostomi</taxon>
        <taxon>Mammalia</taxon>
        <taxon>Eutheria</taxon>
        <taxon>Euarchontoglires</taxon>
        <taxon>Glires</taxon>
        <taxon>Rodentia</taxon>
        <taxon>Myomorpha</taxon>
        <taxon>Muroidea</taxon>
        <taxon>Muridae</taxon>
        <taxon>Murinae</taxon>
        <taxon>Mus</taxon>
        <taxon>Mus</taxon>
    </lineage>
</organism>
<reference evidence="10" key="1">
    <citation type="submission" date="2025-08" db="UniProtKB">
        <authorList>
            <consortium name="RefSeq"/>
        </authorList>
    </citation>
    <scope>IDENTIFICATION</scope>
</reference>
<dbReference type="GO" id="GO:0006886">
    <property type="term" value="P:intracellular protein transport"/>
    <property type="evidence" value="ECO:0007669"/>
    <property type="project" value="Ensembl"/>
</dbReference>
<feature type="region of interest" description="Disordered" evidence="6">
    <location>
        <begin position="19"/>
        <end position="54"/>
    </location>
</feature>
<dbReference type="GO" id="GO:0060230">
    <property type="term" value="F:lipoprotein lipase activator activity"/>
    <property type="evidence" value="ECO:0007669"/>
    <property type="project" value="Ensembl"/>
</dbReference>
<accession>A0A6P5QXV4</accession>
<dbReference type="Pfam" id="PF00087">
    <property type="entry name" value="Toxin_TOLIP"/>
    <property type="match status" value="1"/>
</dbReference>
<dbReference type="GO" id="GO:0090321">
    <property type="term" value="P:positive regulation of chylomicron remnant clearance"/>
    <property type="evidence" value="ECO:0007669"/>
    <property type="project" value="Ensembl"/>
</dbReference>
<feature type="region of interest" description="Disordered" evidence="6">
    <location>
        <begin position="145"/>
        <end position="200"/>
    </location>
</feature>
<dbReference type="GO" id="GO:0050821">
    <property type="term" value="P:protein stabilization"/>
    <property type="evidence" value="ECO:0007669"/>
    <property type="project" value="Ensembl"/>
</dbReference>
<keyword evidence="2" id="KW-1003">Cell membrane</keyword>
<keyword evidence="10" id="KW-0449">Lipoprotein</keyword>
<dbReference type="GO" id="GO:0016324">
    <property type="term" value="C:apical plasma membrane"/>
    <property type="evidence" value="ECO:0007669"/>
    <property type="project" value="Ensembl"/>
</dbReference>
<comment type="subcellular location">
    <subcellularLocation>
        <location evidence="1">Cell membrane</location>
    </subcellularLocation>
</comment>
<dbReference type="CDD" id="cd23575">
    <property type="entry name" value="TFP_LU_ECD_GPIHBP1"/>
    <property type="match status" value="1"/>
</dbReference>
<dbReference type="GO" id="GO:0042632">
    <property type="term" value="P:cholesterol homeostasis"/>
    <property type="evidence" value="ECO:0007669"/>
    <property type="project" value="Ensembl"/>
</dbReference>
<protein>
    <submittedName>
        <fullName evidence="10">Glycosylphosphatidylinositol-anchored high density lipoprotein-binding protein 1 isoform X1</fullName>
    </submittedName>
</protein>
<dbReference type="GO" id="GO:0010902">
    <property type="term" value="P:positive regulation of very-low-density lipoprotein particle remodeling"/>
    <property type="evidence" value="ECO:0007669"/>
    <property type="project" value="Ensembl"/>
</dbReference>
<dbReference type="PROSITE" id="PS00983">
    <property type="entry name" value="LY6_UPAR"/>
    <property type="match status" value="1"/>
</dbReference>
<dbReference type="SUPFAM" id="SSF57302">
    <property type="entry name" value="Snake toxin-like"/>
    <property type="match status" value="1"/>
</dbReference>
<dbReference type="GO" id="GO:0009897">
    <property type="term" value="C:external side of plasma membrane"/>
    <property type="evidence" value="ECO:0007669"/>
    <property type="project" value="Ensembl"/>
</dbReference>
<dbReference type="CTD" id="338328"/>
<dbReference type="GO" id="GO:0008035">
    <property type="term" value="F:high-density lipoprotein particle binding"/>
    <property type="evidence" value="ECO:0007669"/>
    <property type="project" value="Ensembl"/>
</dbReference>
<dbReference type="GO" id="GO:0016323">
    <property type="term" value="C:basolateral plasma membrane"/>
    <property type="evidence" value="ECO:0007669"/>
    <property type="project" value="Ensembl"/>
</dbReference>
<dbReference type="InterPro" id="IPR051110">
    <property type="entry name" value="Ly-6/neurotoxin-like_GPI-ap"/>
</dbReference>
<dbReference type="KEGG" id="mcal:110310827"/>
<name>A0A6P5QXV4_MUSCR</name>
<dbReference type="InterPro" id="IPR018363">
    <property type="entry name" value="CD59_antigen_CS"/>
</dbReference>
<dbReference type="RefSeq" id="XP_021039591.1">
    <property type="nucleotide sequence ID" value="XM_021183932.2"/>
</dbReference>
<feature type="domain" description="UPAR/Ly6" evidence="8">
    <location>
        <begin position="61"/>
        <end position="146"/>
    </location>
</feature>
<evidence type="ECO:0000256" key="1">
    <source>
        <dbReference type="ARBA" id="ARBA00004236"/>
    </source>
</evidence>
<dbReference type="Proteomes" id="UP000515126">
    <property type="component" value="Chromosome 15"/>
</dbReference>
<dbReference type="GO" id="GO:0140318">
    <property type="term" value="F:protein transporter activity"/>
    <property type="evidence" value="ECO:0007669"/>
    <property type="project" value="Ensembl"/>
</dbReference>
<dbReference type="Gene3D" id="2.10.60.10">
    <property type="entry name" value="CD59"/>
    <property type="match status" value="1"/>
</dbReference>
<evidence type="ECO:0000256" key="4">
    <source>
        <dbReference type="ARBA" id="ARBA00023136"/>
    </source>
</evidence>
<dbReference type="InterPro" id="IPR016054">
    <property type="entry name" value="LY6_UPA_recep-like"/>
</dbReference>
<evidence type="ECO:0000256" key="7">
    <source>
        <dbReference type="SAM" id="SignalP"/>
    </source>
</evidence>
<evidence type="ECO:0000256" key="2">
    <source>
        <dbReference type="ARBA" id="ARBA00022475"/>
    </source>
</evidence>
<dbReference type="GO" id="GO:0030550">
    <property type="term" value="F:acetylcholine receptor inhibitor activity"/>
    <property type="evidence" value="ECO:0007669"/>
    <property type="project" value="TreeGrafter"/>
</dbReference>
<dbReference type="GO" id="GO:0017038">
    <property type="term" value="P:protein import"/>
    <property type="evidence" value="ECO:0007669"/>
    <property type="project" value="Ensembl"/>
</dbReference>
<dbReference type="FunFam" id="2.10.60.10:FF:000003">
    <property type="entry name" value="lymphocyte antigen 6E isoform X1"/>
    <property type="match status" value="1"/>
</dbReference>
<evidence type="ECO:0000256" key="3">
    <source>
        <dbReference type="ARBA" id="ARBA00022729"/>
    </source>
</evidence>
<dbReference type="InterPro" id="IPR035076">
    <property type="entry name" value="Toxin/TOLIP"/>
</dbReference>
<keyword evidence="4" id="KW-0472">Membrane</keyword>
<keyword evidence="5" id="KW-0325">Glycoprotein</keyword>
<dbReference type="PANTHER" id="PTHR16983:SF12">
    <property type="entry name" value="GLYCOSYLPHOSPHATIDYLINOSITOL-ANCHORED HIGH DENSITY LIPOPROTEIN-BINDING PROTEIN 1"/>
    <property type="match status" value="1"/>
</dbReference>
<dbReference type="GeneID" id="110310827"/>
<evidence type="ECO:0000256" key="6">
    <source>
        <dbReference type="SAM" id="MobiDB-lite"/>
    </source>
</evidence>
<evidence type="ECO:0000313" key="9">
    <source>
        <dbReference type="Proteomes" id="UP000515126"/>
    </source>
</evidence>
<feature type="compositionally biased region" description="Acidic residues" evidence="6">
    <location>
        <begin position="24"/>
        <end position="49"/>
    </location>
</feature>
<proteinExistence type="predicted"/>
<evidence type="ECO:0000313" key="10">
    <source>
        <dbReference type="RefSeq" id="XP_021039591.1"/>
    </source>
</evidence>
<gene>
    <name evidence="10" type="primary">Gpihbp1</name>
</gene>
<dbReference type="SMART" id="SM00134">
    <property type="entry name" value="LU"/>
    <property type="match status" value="1"/>
</dbReference>
<keyword evidence="9" id="KW-1185">Reference proteome</keyword>
<feature type="chain" id="PRO_5027724148" evidence="7">
    <location>
        <begin position="23"/>
        <end position="228"/>
    </location>
</feature>
<dbReference type="GO" id="GO:0070328">
    <property type="term" value="P:triglyceride homeostasis"/>
    <property type="evidence" value="ECO:0007669"/>
    <property type="project" value="Ensembl"/>
</dbReference>
<dbReference type="AlphaFoldDB" id="A0A6P5QXV4"/>
<dbReference type="GO" id="GO:0034394">
    <property type="term" value="P:protein localization to cell surface"/>
    <property type="evidence" value="ECO:0007669"/>
    <property type="project" value="Ensembl"/>
</dbReference>
<dbReference type="InterPro" id="IPR045860">
    <property type="entry name" value="Snake_toxin-like_sf"/>
</dbReference>
<evidence type="ECO:0000256" key="5">
    <source>
        <dbReference type="ARBA" id="ARBA00023180"/>
    </source>
</evidence>
<evidence type="ECO:0000259" key="8">
    <source>
        <dbReference type="SMART" id="SM00134"/>
    </source>
</evidence>
<dbReference type="GO" id="GO:0035473">
    <property type="term" value="F:lipase binding"/>
    <property type="evidence" value="ECO:0007669"/>
    <property type="project" value="Ensembl"/>
</dbReference>
<sequence length="228" mass="24552">MQALRAALLILLLSGQPGSGWAQEDGDADLEPENYNYDDDDDEEEEEETNMIPGSRDRAPLQCYFCQVLHSGESCNQTQSCSGSKPFCITVISHSGTDKGYLTTYSMWCTDTCQPIIKTVEGTQMTQTCCQSTLCNIPPWQSPQVQNPLGGRADSPLESGTRHPQGGKFSHPQVVKAAHPQSNGANLPKSGKANQPQGSGAGYPSGWTKFGNIALLLSFFTSLWASGA</sequence>